<dbReference type="RefSeq" id="XP_044544508.1">
    <property type="nucleotide sequence ID" value="XM_044700201.1"/>
</dbReference>
<comment type="caution">
    <text evidence="2">The sequence shown here is derived from an EMBL/GenBank/DDBJ whole genome shotgun (WGS) entry which is preliminary data.</text>
</comment>
<keyword evidence="1" id="KW-0812">Transmembrane</keyword>
<feature type="transmembrane region" description="Helical" evidence="1">
    <location>
        <begin position="55"/>
        <end position="76"/>
    </location>
</feature>
<proteinExistence type="predicted"/>
<dbReference type="Proteomes" id="UP000816034">
    <property type="component" value="Unassembled WGS sequence"/>
</dbReference>
<feature type="transmembrane region" description="Helical" evidence="1">
    <location>
        <begin position="12"/>
        <end position="35"/>
    </location>
</feature>
<evidence type="ECO:0000256" key="1">
    <source>
        <dbReference type="SAM" id="Phobius"/>
    </source>
</evidence>
<evidence type="ECO:0000313" key="2">
    <source>
        <dbReference type="EMBL" id="KAG2375334.1"/>
    </source>
</evidence>
<feature type="transmembrane region" description="Helical" evidence="1">
    <location>
        <begin position="88"/>
        <end position="110"/>
    </location>
</feature>
<sequence length="231" mass="26419">MNVQNNSKLTSAIYGIYGIVYFVVSMLMIFSPYHSANILFQQTFFANDMDNYTRIIFDLFRFSGMLMCFLGILLMMMLKVTDKKALDIFNFSLWLLSIFGVFISFYYFILSKEYRWKDWSCFTIFGFYCVKSALLSYVLFGGNKRRDLGSSLPTHSTYGYGNDASFFSNPPSSSNVWNIGLQYKNSSSDYSGNYGGGGGFSQPQPQQQQYMQSYATNSMYGTGGGDLRRRN</sequence>
<organism evidence="2 3">
    <name type="scientific">Naegleria lovaniensis</name>
    <name type="common">Amoeba</name>
    <dbReference type="NCBI Taxonomy" id="51637"/>
    <lineage>
        <taxon>Eukaryota</taxon>
        <taxon>Discoba</taxon>
        <taxon>Heterolobosea</taxon>
        <taxon>Tetramitia</taxon>
        <taxon>Eutetramitia</taxon>
        <taxon>Vahlkampfiidae</taxon>
        <taxon>Naegleria</taxon>
    </lineage>
</organism>
<keyword evidence="1" id="KW-0472">Membrane</keyword>
<protein>
    <submittedName>
        <fullName evidence="2">Uncharacterized protein</fullName>
    </submittedName>
</protein>
<dbReference type="AlphaFoldDB" id="A0AA88KGJ5"/>
<name>A0AA88KGJ5_NAELO</name>
<evidence type="ECO:0000313" key="3">
    <source>
        <dbReference type="Proteomes" id="UP000816034"/>
    </source>
</evidence>
<accession>A0AA88KGJ5</accession>
<keyword evidence="1" id="KW-1133">Transmembrane helix</keyword>
<keyword evidence="3" id="KW-1185">Reference proteome</keyword>
<dbReference type="EMBL" id="PYSW02000039">
    <property type="protein sequence ID" value="KAG2375334.1"/>
    <property type="molecule type" value="Genomic_DNA"/>
</dbReference>
<reference evidence="2 3" key="1">
    <citation type="journal article" date="2018" name="BMC Genomics">
        <title>The genome of Naegleria lovaniensis, the basis for a comparative approach to unravel pathogenicity factors of the human pathogenic amoeba N. fowleri.</title>
        <authorList>
            <person name="Liechti N."/>
            <person name="Schurch N."/>
            <person name="Bruggmann R."/>
            <person name="Wittwer M."/>
        </authorList>
    </citation>
    <scope>NUCLEOTIDE SEQUENCE [LARGE SCALE GENOMIC DNA]</scope>
    <source>
        <strain evidence="2 3">ATCC 30569</strain>
    </source>
</reference>
<gene>
    <name evidence="2" type="ORF">C9374_009957</name>
</gene>
<dbReference type="GeneID" id="68102411"/>
<feature type="transmembrane region" description="Helical" evidence="1">
    <location>
        <begin position="122"/>
        <end position="140"/>
    </location>
</feature>